<evidence type="ECO:0000256" key="1">
    <source>
        <dbReference type="SAM" id="MobiDB-lite"/>
    </source>
</evidence>
<keyword evidence="5" id="KW-1185">Reference proteome</keyword>
<dbReference type="Pfam" id="PF04324">
    <property type="entry name" value="Fer2_BFD"/>
    <property type="match status" value="1"/>
</dbReference>
<dbReference type="InterPro" id="IPR006076">
    <property type="entry name" value="FAD-dep_OxRdtase"/>
</dbReference>
<sequence>MYDVTIIGAGVVGTAIARELSKYDLNLCLVERAGDVSTGASKANSGIVHGGYVGKYGTTKGELCIRGNELIRELDEELNFGFRETGALIVGFDERDEENIKKVYQNGLKVGHDEDDLEILYDKEKIKELEPHLNEDVELAMHCKSVGVTSPYEMTIALAENAVENGVDLKLENEVVDIDNQSDYFKLKTNQTEIKSRYVVNAAGVYSDKVAQMLGIDDFEIYPRRGQYVLFAKDQSDLINSVIFQTPTKKSKGVLVTTTYHGNFMLGPNAEDIDKKENIDTTIEEIESIVETARKSIPDFDIKRALTTFSGIRAKSSTGDFIVEESAVEGFVNAAGIDSPGLTSSPAIAERVRNILQDSGLKLKEKEDFDPHREPIITKGDMHLEAEIDHEDPAKNIICRCERVTEAEIKDAMNRGIEIKTTDQIKRRTRAGMGNCQAQFCQSRVKKLIAEEKGIDVDEVTVRGENKSPAPQRVDINEIRKIDK</sequence>
<accession>A0A939BM70</accession>
<keyword evidence="4" id="KW-0560">Oxidoreductase</keyword>
<evidence type="ECO:0000313" key="5">
    <source>
        <dbReference type="Proteomes" id="UP000774000"/>
    </source>
</evidence>
<dbReference type="InterPro" id="IPR036188">
    <property type="entry name" value="FAD/NAD-bd_sf"/>
</dbReference>
<dbReference type="GO" id="GO:0004368">
    <property type="term" value="F:glycerol-3-phosphate dehydrogenase (quinone) activity"/>
    <property type="evidence" value="ECO:0007669"/>
    <property type="project" value="UniProtKB-EC"/>
</dbReference>
<dbReference type="InterPro" id="IPR007419">
    <property type="entry name" value="BFD-like_2Fe2S-bd_dom"/>
</dbReference>
<dbReference type="Proteomes" id="UP000774000">
    <property type="component" value="Unassembled WGS sequence"/>
</dbReference>
<comment type="caution">
    <text evidence="4">The sequence shown here is derived from an EMBL/GenBank/DDBJ whole genome shotgun (WGS) entry which is preliminary data.</text>
</comment>
<dbReference type="EMBL" id="JAFBDQ010000002">
    <property type="protein sequence ID" value="MBM7555725.1"/>
    <property type="molecule type" value="Genomic_DNA"/>
</dbReference>
<dbReference type="CDD" id="cd19946">
    <property type="entry name" value="GlpA-like_Fer2_BFD-like"/>
    <property type="match status" value="1"/>
</dbReference>
<dbReference type="InterPro" id="IPR052745">
    <property type="entry name" value="G3P_Oxidase/Oxidoreductase"/>
</dbReference>
<feature type="domain" description="FAD dependent oxidoreductase" evidence="2">
    <location>
        <begin position="3"/>
        <end position="352"/>
    </location>
</feature>
<dbReference type="Pfam" id="PF01266">
    <property type="entry name" value="DAO"/>
    <property type="match status" value="1"/>
</dbReference>
<dbReference type="SUPFAM" id="SSF54373">
    <property type="entry name" value="FAD-linked reductases, C-terminal domain"/>
    <property type="match status" value="1"/>
</dbReference>
<name>A0A939BM70_9FIRM</name>
<dbReference type="PANTHER" id="PTHR42720">
    <property type="entry name" value="GLYCEROL-3-PHOSPHATE DEHYDROGENASE"/>
    <property type="match status" value="1"/>
</dbReference>
<organism evidence="4 5">
    <name type="scientific">Halanaerobacter jeridensis</name>
    <dbReference type="NCBI Taxonomy" id="706427"/>
    <lineage>
        <taxon>Bacteria</taxon>
        <taxon>Bacillati</taxon>
        <taxon>Bacillota</taxon>
        <taxon>Clostridia</taxon>
        <taxon>Halanaerobiales</taxon>
        <taxon>Halobacteroidaceae</taxon>
        <taxon>Halanaerobacter</taxon>
    </lineage>
</organism>
<dbReference type="RefSeq" id="WP_204700445.1">
    <property type="nucleotide sequence ID" value="NZ_JAFBDQ010000002.1"/>
</dbReference>
<proteinExistence type="predicted"/>
<dbReference type="PANTHER" id="PTHR42720:SF1">
    <property type="entry name" value="GLYCEROL 3-PHOSPHATE OXIDASE"/>
    <property type="match status" value="1"/>
</dbReference>
<dbReference type="AlphaFoldDB" id="A0A939BM70"/>
<feature type="region of interest" description="Disordered" evidence="1">
    <location>
        <begin position="462"/>
        <end position="484"/>
    </location>
</feature>
<evidence type="ECO:0000313" key="4">
    <source>
        <dbReference type="EMBL" id="MBM7555725.1"/>
    </source>
</evidence>
<dbReference type="SUPFAM" id="SSF51905">
    <property type="entry name" value="FAD/NAD(P)-binding domain"/>
    <property type="match status" value="1"/>
</dbReference>
<dbReference type="Gene3D" id="3.50.50.60">
    <property type="entry name" value="FAD/NAD(P)-binding domain"/>
    <property type="match status" value="1"/>
</dbReference>
<protein>
    <submittedName>
        <fullName evidence="4">Glycerol-3-phosphate dehydrogenase</fullName>
        <ecNumber evidence="4">1.1.5.3</ecNumber>
    </submittedName>
</protein>
<dbReference type="InterPro" id="IPR041854">
    <property type="entry name" value="BFD-like_2Fe2S-bd_dom_sf"/>
</dbReference>
<evidence type="ECO:0000259" key="2">
    <source>
        <dbReference type="Pfam" id="PF01266"/>
    </source>
</evidence>
<gene>
    <name evidence="4" type="ORF">JOC47_000550</name>
</gene>
<feature type="compositionally biased region" description="Basic and acidic residues" evidence="1">
    <location>
        <begin position="475"/>
        <end position="484"/>
    </location>
</feature>
<dbReference type="EC" id="1.1.5.3" evidence="4"/>
<reference evidence="4" key="1">
    <citation type="submission" date="2021-01" db="EMBL/GenBank/DDBJ databases">
        <title>Genomic Encyclopedia of Type Strains, Phase IV (KMG-IV): sequencing the most valuable type-strain genomes for metagenomic binning, comparative biology and taxonomic classification.</title>
        <authorList>
            <person name="Goeker M."/>
        </authorList>
    </citation>
    <scope>NUCLEOTIDE SEQUENCE</scope>
    <source>
        <strain evidence="4">DSM 23230</strain>
    </source>
</reference>
<feature type="domain" description="BFD-like [2Fe-2S]-binding" evidence="3">
    <location>
        <begin position="397"/>
        <end position="451"/>
    </location>
</feature>
<dbReference type="Gene3D" id="1.10.10.1100">
    <property type="entry name" value="BFD-like [2Fe-2S]-binding domain"/>
    <property type="match status" value="1"/>
</dbReference>
<evidence type="ECO:0000259" key="3">
    <source>
        <dbReference type="Pfam" id="PF04324"/>
    </source>
</evidence>
<dbReference type="Gene3D" id="3.30.9.10">
    <property type="entry name" value="D-Amino Acid Oxidase, subunit A, domain 2"/>
    <property type="match status" value="1"/>
</dbReference>